<feature type="transmembrane region" description="Helical" evidence="6">
    <location>
        <begin position="247"/>
        <end position="264"/>
    </location>
</feature>
<feature type="transmembrane region" description="Helical" evidence="6">
    <location>
        <begin position="84"/>
        <end position="108"/>
    </location>
</feature>
<feature type="transmembrane region" description="Helical" evidence="6">
    <location>
        <begin position="12"/>
        <end position="30"/>
    </location>
</feature>
<proteinExistence type="predicted"/>
<dbReference type="InterPro" id="IPR050833">
    <property type="entry name" value="Poly_Biosynth_Transport"/>
</dbReference>
<feature type="transmembrane region" description="Helical" evidence="6">
    <location>
        <begin position="398"/>
        <end position="418"/>
    </location>
</feature>
<feature type="transmembrane region" description="Helical" evidence="6">
    <location>
        <begin position="270"/>
        <end position="289"/>
    </location>
</feature>
<keyword evidence="5 6" id="KW-0472">Membrane</keyword>
<keyword evidence="2" id="KW-1003">Cell membrane</keyword>
<accession>A0A4Q7YW20</accession>
<dbReference type="EMBL" id="SHKW01000001">
    <property type="protein sequence ID" value="RZU41371.1"/>
    <property type="molecule type" value="Genomic_DNA"/>
</dbReference>
<evidence type="ECO:0000256" key="1">
    <source>
        <dbReference type="ARBA" id="ARBA00004651"/>
    </source>
</evidence>
<protein>
    <submittedName>
        <fullName evidence="7">O-antigen/teichoic acid export membrane protein</fullName>
    </submittedName>
</protein>
<gene>
    <name evidence="7" type="ORF">BDD14_2893</name>
</gene>
<evidence type="ECO:0000256" key="4">
    <source>
        <dbReference type="ARBA" id="ARBA00022989"/>
    </source>
</evidence>
<dbReference type="GO" id="GO:0005886">
    <property type="term" value="C:plasma membrane"/>
    <property type="evidence" value="ECO:0007669"/>
    <property type="project" value="UniProtKB-SubCell"/>
</dbReference>
<dbReference type="AlphaFoldDB" id="A0A4Q7YW20"/>
<dbReference type="OrthoDB" id="111924at2"/>
<comment type="subcellular location">
    <subcellularLocation>
        <location evidence="1">Cell membrane</location>
        <topology evidence="1">Multi-pass membrane protein</topology>
    </subcellularLocation>
</comment>
<reference evidence="7 8" key="1">
    <citation type="submission" date="2019-02" db="EMBL/GenBank/DDBJ databases">
        <title>Genomic Encyclopedia of Archaeal and Bacterial Type Strains, Phase II (KMG-II): from individual species to whole genera.</title>
        <authorList>
            <person name="Goeker M."/>
        </authorList>
    </citation>
    <scope>NUCLEOTIDE SEQUENCE [LARGE SCALE GENOMIC DNA]</scope>
    <source>
        <strain evidence="7 8">DSM 18101</strain>
    </source>
</reference>
<sequence>MRKYITNAGYGVLDYASYPLGMLVVAPVVLRNAGAAEYGLWMVATAVVSAGGIIASGFSDVGIQRVARLRGENKPIAMVEAVRTMLAINLALGLVIALVAWVAAPYAARHIAAPRLTSERECVICLRIASVMILMRAIETVSVAVQRAFEEYRGTVQISTAIRLLTLGSAGVLALLGKRTESIMIATAVLFAVGTWLQFRHLGKFLDTTSLWPMFQAQETRNLLGSGIFVWFQALGSVLFRQSDRILLGISLGAAVVAPYSVSIQLAEPLFGLTASGLFFFFPYLSSRVTTLSSAALRHTVLNVFLCNLLLVACGGGILLLVGNPFLRIWAGPAVAHSAAKILPLIIVGSALSGLSVTGIYAMQALGMFRTVAYISLGSKSVLLLMMLYLLHHRGLQGLAIARVCYGVAGLLVYLPLIRQLGLSKKSSSSIPSRPIITELQGGA</sequence>
<keyword evidence="8" id="KW-1185">Reference proteome</keyword>
<feature type="transmembrane region" description="Helical" evidence="6">
    <location>
        <begin position="183"/>
        <end position="203"/>
    </location>
</feature>
<evidence type="ECO:0000256" key="5">
    <source>
        <dbReference type="ARBA" id="ARBA00023136"/>
    </source>
</evidence>
<feature type="transmembrane region" description="Helical" evidence="6">
    <location>
        <begin position="301"/>
        <end position="322"/>
    </location>
</feature>
<dbReference type="PANTHER" id="PTHR30250">
    <property type="entry name" value="PST FAMILY PREDICTED COLANIC ACID TRANSPORTER"/>
    <property type="match status" value="1"/>
</dbReference>
<evidence type="ECO:0000256" key="2">
    <source>
        <dbReference type="ARBA" id="ARBA00022475"/>
    </source>
</evidence>
<evidence type="ECO:0000313" key="8">
    <source>
        <dbReference type="Proteomes" id="UP000292958"/>
    </source>
</evidence>
<evidence type="ECO:0000313" key="7">
    <source>
        <dbReference type="EMBL" id="RZU41371.1"/>
    </source>
</evidence>
<evidence type="ECO:0000256" key="6">
    <source>
        <dbReference type="SAM" id="Phobius"/>
    </source>
</evidence>
<organism evidence="7 8">
    <name type="scientific">Edaphobacter modestus</name>
    <dbReference type="NCBI Taxonomy" id="388466"/>
    <lineage>
        <taxon>Bacteria</taxon>
        <taxon>Pseudomonadati</taxon>
        <taxon>Acidobacteriota</taxon>
        <taxon>Terriglobia</taxon>
        <taxon>Terriglobales</taxon>
        <taxon>Acidobacteriaceae</taxon>
        <taxon>Edaphobacter</taxon>
    </lineage>
</organism>
<keyword evidence="3 6" id="KW-0812">Transmembrane</keyword>
<keyword evidence="4 6" id="KW-1133">Transmembrane helix</keyword>
<feature type="transmembrane region" description="Helical" evidence="6">
    <location>
        <begin position="156"/>
        <end position="176"/>
    </location>
</feature>
<feature type="transmembrane region" description="Helical" evidence="6">
    <location>
        <begin position="342"/>
        <end position="363"/>
    </location>
</feature>
<feature type="transmembrane region" description="Helical" evidence="6">
    <location>
        <begin position="372"/>
        <end position="392"/>
    </location>
</feature>
<comment type="caution">
    <text evidence="7">The sequence shown here is derived from an EMBL/GenBank/DDBJ whole genome shotgun (WGS) entry which is preliminary data.</text>
</comment>
<feature type="transmembrane region" description="Helical" evidence="6">
    <location>
        <begin position="223"/>
        <end position="240"/>
    </location>
</feature>
<name>A0A4Q7YW20_9BACT</name>
<dbReference type="Proteomes" id="UP000292958">
    <property type="component" value="Unassembled WGS sequence"/>
</dbReference>
<dbReference type="RefSeq" id="WP_130419304.1">
    <property type="nucleotide sequence ID" value="NZ_SHKW01000001.1"/>
</dbReference>
<dbReference type="PANTHER" id="PTHR30250:SF26">
    <property type="entry name" value="PSMA PROTEIN"/>
    <property type="match status" value="1"/>
</dbReference>
<evidence type="ECO:0000256" key="3">
    <source>
        <dbReference type="ARBA" id="ARBA00022692"/>
    </source>
</evidence>
<dbReference type="Pfam" id="PF13440">
    <property type="entry name" value="Polysacc_synt_3"/>
    <property type="match status" value="1"/>
</dbReference>
<feature type="transmembrane region" description="Helical" evidence="6">
    <location>
        <begin position="42"/>
        <end position="63"/>
    </location>
</feature>